<name>A0A2W7S8L1_9BACT</name>
<protein>
    <submittedName>
        <fullName evidence="7">Cytochrome c</fullName>
    </submittedName>
</protein>
<comment type="caution">
    <text evidence="7">The sequence shown here is derived from an EMBL/GenBank/DDBJ whole genome shotgun (WGS) entry which is preliminary data.</text>
</comment>
<keyword evidence="2 4" id="KW-0479">Metal-binding</keyword>
<keyword evidence="5" id="KW-0732">Signal</keyword>
<organism evidence="7 8">
    <name type="scientific">Hydrotalea sandarakina</name>
    <dbReference type="NCBI Taxonomy" id="1004304"/>
    <lineage>
        <taxon>Bacteria</taxon>
        <taxon>Pseudomonadati</taxon>
        <taxon>Bacteroidota</taxon>
        <taxon>Chitinophagia</taxon>
        <taxon>Chitinophagales</taxon>
        <taxon>Chitinophagaceae</taxon>
        <taxon>Hydrotalea</taxon>
    </lineage>
</organism>
<dbReference type="Proteomes" id="UP000249720">
    <property type="component" value="Unassembled WGS sequence"/>
</dbReference>
<evidence type="ECO:0000256" key="5">
    <source>
        <dbReference type="SAM" id="SignalP"/>
    </source>
</evidence>
<dbReference type="Gene3D" id="1.10.760.10">
    <property type="entry name" value="Cytochrome c-like domain"/>
    <property type="match status" value="1"/>
</dbReference>
<feature type="chain" id="PRO_5016019168" evidence="5">
    <location>
        <begin position="21"/>
        <end position="463"/>
    </location>
</feature>
<dbReference type="PROSITE" id="PS51007">
    <property type="entry name" value="CYTC"/>
    <property type="match status" value="1"/>
</dbReference>
<dbReference type="EMBL" id="QKZV01000003">
    <property type="protein sequence ID" value="PZX63497.1"/>
    <property type="molecule type" value="Genomic_DNA"/>
</dbReference>
<dbReference type="PANTHER" id="PTHR30600">
    <property type="entry name" value="CYTOCHROME C PEROXIDASE-RELATED"/>
    <property type="match status" value="1"/>
</dbReference>
<reference evidence="7 8" key="1">
    <citation type="submission" date="2018-06" db="EMBL/GenBank/DDBJ databases">
        <title>Genomic Encyclopedia of Archaeal and Bacterial Type Strains, Phase II (KMG-II): from individual species to whole genera.</title>
        <authorList>
            <person name="Goeker M."/>
        </authorList>
    </citation>
    <scope>NUCLEOTIDE SEQUENCE [LARGE SCALE GENOMIC DNA]</scope>
    <source>
        <strain evidence="7 8">DSM 23241</strain>
    </source>
</reference>
<evidence type="ECO:0000259" key="6">
    <source>
        <dbReference type="PROSITE" id="PS51007"/>
    </source>
</evidence>
<dbReference type="GO" id="GO:0009055">
    <property type="term" value="F:electron transfer activity"/>
    <property type="evidence" value="ECO:0007669"/>
    <property type="project" value="InterPro"/>
</dbReference>
<feature type="domain" description="Cytochrome c" evidence="6">
    <location>
        <begin position="288"/>
        <end position="463"/>
    </location>
</feature>
<dbReference type="AlphaFoldDB" id="A0A2W7S8L1"/>
<dbReference type="GO" id="GO:0020037">
    <property type="term" value="F:heme binding"/>
    <property type="evidence" value="ECO:0007669"/>
    <property type="project" value="InterPro"/>
</dbReference>
<dbReference type="Pfam" id="PF21419">
    <property type="entry name" value="RoxA-like_Cyt-c"/>
    <property type="match status" value="1"/>
</dbReference>
<dbReference type="InterPro" id="IPR009056">
    <property type="entry name" value="Cyt_c-like_dom"/>
</dbReference>
<evidence type="ECO:0000313" key="8">
    <source>
        <dbReference type="Proteomes" id="UP000249720"/>
    </source>
</evidence>
<feature type="signal peptide" evidence="5">
    <location>
        <begin position="1"/>
        <end position="20"/>
    </location>
</feature>
<evidence type="ECO:0000256" key="1">
    <source>
        <dbReference type="ARBA" id="ARBA00022617"/>
    </source>
</evidence>
<dbReference type="GO" id="GO:0046872">
    <property type="term" value="F:metal ion binding"/>
    <property type="evidence" value="ECO:0007669"/>
    <property type="project" value="UniProtKB-KW"/>
</dbReference>
<keyword evidence="1 4" id="KW-0349">Heme</keyword>
<proteinExistence type="predicted"/>
<keyword evidence="8" id="KW-1185">Reference proteome</keyword>
<evidence type="ECO:0000256" key="2">
    <source>
        <dbReference type="ARBA" id="ARBA00022723"/>
    </source>
</evidence>
<accession>A0A2W7S8L1</accession>
<dbReference type="GO" id="GO:0004130">
    <property type="term" value="F:cytochrome-c peroxidase activity"/>
    <property type="evidence" value="ECO:0007669"/>
    <property type="project" value="TreeGrafter"/>
</dbReference>
<dbReference type="InterPro" id="IPR051395">
    <property type="entry name" value="Cytochrome_c_Peroxidase/MauG"/>
</dbReference>
<dbReference type="SUPFAM" id="SSF46626">
    <property type="entry name" value="Cytochrome c"/>
    <property type="match status" value="1"/>
</dbReference>
<sequence length="463" mass="52094">MHRKQLLGILCIIAFITLSATVTNKMNNGEKPEPIPAYQQQVGDAQKGYEYLVTGNYVSSGFPYKFYKLIAGKDNTNLLNRTGKNATVPFGFNVIKNEQGIDMVVPNCLQCHAQVFNNQLYVGLGNSFIDFSNTKKQSNIFTNATFQLLKTIAPKQFEGTQTIVQSFKTVYPDLQTEVRGVNAADRLAILLVAHRNPVTLQWSDSALLKIPNEVIPTDAPAWWLLKKKNAMFYTGFGRGDFGKFLMLSNLLTVKDTTEAATVYQHFADVLAYIKTIEPPKYPKPINQSLAMEGQLLFTTKCSKCHGSYGADAYYPNLLIPEKIIGTDSLLYKSNQQNPQFIQWFNTSWFAGGAHPAKLVPYNGYIAPPLDGVWVTAPYFHNGSVPTLEGVLNSKKRPKYWSRNFIKPSYNYESVGWNYTEHQEANNKKIYNTTLPGYGNYGHNFGDELSEADRKAIIEYLKTL</sequence>
<dbReference type="InterPro" id="IPR036909">
    <property type="entry name" value="Cyt_c-like_dom_sf"/>
</dbReference>
<keyword evidence="3 4" id="KW-0408">Iron</keyword>
<dbReference type="RefSeq" id="WP_111294165.1">
    <property type="nucleotide sequence ID" value="NZ_QKZV01000003.1"/>
</dbReference>
<dbReference type="OrthoDB" id="9805202at2"/>
<gene>
    <name evidence="7" type="ORF">LX80_01141</name>
</gene>
<dbReference type="PANTHER" id="PTHR30600:SF9">
    <property type="entry name" value="BLR7738 PROTEIN"/>
    <property type="match status" value="1"/>
</dbReference>
<evidence type="ECO:0000256" key="3">
    <source>
        <dbReference type="ARBA" id="ARBA00023004"/>
    </source>
</evidence>
<evidence type="ECO:0000313" key="7">
    <source>
        <dbReference type="EMBL" id="PZX63497.1"/>
    </source>
</evidence>
<evidence type="ECO:0000256" key="4">
    <source>
        <dbReference type="PROSITE-ProRule" id="PRU00433"/>
    </source>
</evidence>